<dbReference type="EMBL" id="CM039434">
    <property type="protein sequence ID" value="KAI4323461.1"/>
    <property type="molecule type" value="Genomic_DNA"/>
</dbReference>
<protein>
    <submittedName>
        <fullName evidence="1">Uncharacterized protein</fullName>
    </submittedName>
</protein>
<gene>
    <name evidence="1" type="ORF">L6164_023063</name>
</gene>
<sequence length="316" mass="35870">MVLLVQKFAKFYSKLESHHHQTRHESEEQELSSSLDAFRSETSKFIGQLGLDLKPGSELLSFSWIQKCFGLLPFIHKAFAKLVVDIDYPVSKWEADSIEGYLRYSLTLLDLINSISSSLSHLGQSRLSLSHGLSLLENSSSLAMKHLKAIEPGKFTVKFDKEAHPEADDGEARIFSGKEGIVHEAVEEMKRISFWVCEILLSGLCSDAKPYLEMRKIISGFDSSLIFKLDSKLSALLMEKKPVLKEVKELNDDIAHLLVASDTVKHEVVKELQRKLQVFEKLLDDLSKEVNDLFGKVMTQRTELVDCCRLSKQRQK</sequence>
<evidence type="ECO:0000313" key="2">
    <source>
        <dbReference type="Proteomes" id="UP000828941"/>
    </source>
</evidence>
<reference evidence="1 2" key="1">
    <citation type="journal article" date="2022" name="DNA Res.">
        <title>Chromosomal-level genome assembly of the orchid tree Bauhinia variegata (Leguminosae; Cercidoideae) supports the allotetraploid origin hypothesis of Bauhinia.</title>
        <authorList>
            <person name="Zhong Y."/>
            <person name="Chen Y."/>
            <person name="Zheng D."/>
            <person name="Pang J."/>
            <person name="Liu Y."/>
            <person name="Luo S."/>
            <person name="Meng S."/>
            <person name="Qian L."/>
            <person name="Wei D."/>
            <person name="Dai S."/>
            <person name="Zhou R."/>
        </authorList>
    </citation>
    <scope>NUCLEOTIDE SEQUENCE [LARGE SCALE GENOMIC DNA]</scope>
    <source>
        <strain evidence="1">BV-YZ2020</strain>
    </source>
</reference>
<name>A0ACB9MK68_BAUVA</name>
<evidence type="ECO:0000313" key="1">
    <source>
        <dbReference type="EMBL" id="KAI4323461.1"/>
    </source>
</evidence>
<comment type="caution">
    <text evidence="1">The sequence shown here is derived from an EMBL/GenBank/DDBJ whole genome shotgun (WGS) entry which is preliminary data.</text>
</comment>
<keyword evidence="2" id="KW-1185">Reference proteome</keyword>
<dbReference type="Proteomes" id="UP000828941">
    <property type="component" value="Chromosome 9"/>
</dbReference>
<organism evidence="1 2">
    <name type="scientific">Bauhinia variegata</name>
    <name type="common">Purple orchid tree</name>
    <name type="synonym">Phanera variegata</name>
    <dbReference type="NCBI Taxonomy" id="167791"/>
    <lineage>
        <taxon>Eukaryota</taxon>
        <taxon>Viridiplantae</taxon>
        <taxon>Streptophyta</taxon>
        <taxon>Embryophyta</taxon>
        <taxon>Tracheophyta</taxon>
        <taxon>Spermatophyta</taxon>
        <taxon>Magnoliopsida</taxon>
        <taxon>eudicotyledons</taxon>
        <taxon>Gunneridae</taxon>
        <taxon>Pentapetalae</taxon>
        <taxon>rosids</taxon>
        <taxon>fabids</taxon>
        <taxon>Fabales</taxon>
        <taxon>Fabaceae</taxon>
        <taxon>Cercidoideae</taxon>
        <taxon>Cercideae</taxon>
        <taxon>Bauhiniinae</taxon>
        <taxon>Bauhinia</taxon>
    </lineage>
</organism>
<proteinExistence type="predicted"/>
<accession>A0ACB9MK68</accession>